<dbReference type="SMART" id="SM00696">
    <property type="entry name" value="DM9"/>
    <property type="match status" value="4"/>
</dbReference>
<dbReference type="Proteomes" id="UP000504633">
    <property type="component" value="Unplaced"/>
</dbReference>
<sequence length="285" mass="30765">MAEHRWQHCSHGSVPPNAVIAGHDSDGDSIYVGRAFYCNDMLPAKVIPNKGKAYVAYAREEVELDSYEVLSGYNYEWLPAENGAVPVGAVKVGRNVDGEDLYAGRGYHAGSLTMGKVHPSHGCLYIPYDSDEVKVFAYEVLSQPERWIDTTASDVPNGAVVGGHDSNGDVIYVGRVFRNGDLLPAKVVPSKGTAYAAYAQAEHEVTEVQVLVGDGFQWVPASNGNVVPNAVASGPNVDGETLYVGRAHYCESLTVGKIHPSHGCIYIPFGGEEVKLEHYEVLVRS</sequence>
<gene>
    <name evidence="2" type="primary">LOC111597454</name>
</gene>
<evidence type="ECO:0000313" key="2">
    <source>
        <dbReference type="RefSeq" id="XP_023167974.2"/>
    </source>
</evidence>
<dbReference type="OMA" id="MTDHRWM"/>
<dbReference type="PANTHER" id="PTHR31649:SF10">
    <property type="entry name" value="IP19903P-RELATED"/>
    <property type="match status" value="1"/>
</dbReference>
<dbReference type="KEGG" id="dhe:111597454"/>
<proteinExistence type="predicted"/>
<dbReference type="InterPro" id="IPR006616">
    <property type="entry name" value="DM9_repeat"/>
</dbReference>
<accession>A0A6J1LSA2</accession>
<dbReference type="PANTHER" id="PTHR31649">
    <property type="entry name" value="AGAP009604-PA"/>
    <property type="match status" value="1"/>
</dbReference>
<name>A0A6J1LSA2_DROHY</name>
<keyword evidence="1" id="KW-1185">Reference proteome</keyword>
<dbReference type="RefSeq" id="XP_023167974.2">
    <property type="nucleotide sequence ID" value="XM_023312206.2"/>
</dbReference>
<dbReference type="Pfam" id="PF11901">
    <property type="entry name" value="DM9"/>
    <property type="match status" value="2"/>
</dbReference>
<dbReference type="AlphaFoldDB" id="A0A6J1LSA2"/>
<dbReference type="GeneID" id="111597454"/>
<protein>
    <submittedName>
        <fullName evidence="2">Uncharacterized protein LOC111597454</fullName>
    </submittedName>
</protein>
<evidence type="ECO:0000313" key="1">
    <source>
        <dbReference type="Proteomes" id="UP000504633"/>
    </source>
</evidence>
<reference evidence="2" key="1">
    <citation type="submission" date="2025-08" db="UniProtKB">
        <authorList>
            <consortium name="RefSeq"/>
        </authorList>
    </citation>
    <scope>IDENTIFICATION</scope>
    <source>
        <strain evidence="2">15085-1641.00</strain>
        <tissue evidence="2">Whole body</tissue>
    </source>
</reference>
<organism evidence="1 2">
    <name type="scientific">Drosophila hydei</name>
    <name type="common">Fruit fly</name>
    <dbReference type="NCBI Taxonomy" id="7224"/>
    <lineage>
        <taxon>Eukaryota</taxon>
        <taxon>Metazoa</taxon>
        <taxon>Ecdysozoa</taxon>
        <taxon>Arthropoda</taxon>
        <taxon>Hexapoda</taxon>
        <taxon>Insecta</taxon>
        <taxon>Pterygota</taxon>
        <taxon>Neoptera</taxon>
        <taxon>Endopterygota</taxon>
        <taxon>Diptera</taxon>
        <taxon>Brachycera</taxon>
        <taxon>Muscomorpha</taxon>
        <taxon>Ephydroidea</taxon>
        <taxon>Drosophilidae</taxon>
        <taxon>Drosophila</taxon>
    </lineage>
</organism>
<dbReference type="OrthoDB" id="1925699at2759"/>